<comment type="caution">
    <text evidence="2">The sequence shown here is derived from an EMBL/GenBank/DDBJ whole genome shotgun (WGS) entry which is preliminary data.</text>
</comment>
<accession>A0ABT2JJ35</accession>
<evidence type="ECO:0000313" key="2">
    <source>
        <dbReference type="EMBL" id="MCT2587895.1"/>
    </source>
</evidence>
<feature type="transmembrane region" description="Helical" evidence="1">
    <location>
        <begin position="208"/>
        <end position="227"/>
    </location>
</feature>
<organism evidence="2 3">
    <name type="scientific">Actinophytocola gossypii</name>
    <dbReference type="NCBI Taxonomy" id="2812003"/>
    <lineage>
        <taxon>Bacteria</taxon>
        <taxon>Bacillati</taxon>
        <taxon>Actinomycetota</taxon>
        <taxon>Actinomycetes</taxon>
        <taxon>Pseudonocardiales</taxon>
        <taxon>Pseudonocardiaceae</taxon>
    </lineage>
</organism>
<evidence type="ECO:0000256" key="1">
    <source>
        <dbReference type="SAM" id="Phobius"/>
    </source>
</evidence>
<protein>
    <recommendedName>
        <fullName evidence="4">DUF4239 domain-containing protein</fullName>
    </recommendedName>
</protein>
<dbReference type="Pfam" id="PF14023">
    <property type="entry name" value="Bestrophin-like"/>
    <property type="match status" value="1"/>
</dbReference>
<keyword evidence="3" id="KW-1185">Reference proteome</keyword>
<dbReference type="Proteomes" id="UP001156441">
    <property type="component" value="Unassembled WGS sequence"/>
</dbReference>
<evidence type="ECO:0000313" key="3">
    <source>
        <dbReference type="Proteomes" id="UP001156441"/>
    </source>
</evidence>
<keyword evidence="1" id="KW-0812">Transmembrane</keyword>
<feature type="transmembrane region" description="Helical" evidence="1">
    <location>
        <begin position="7"/>
        <end position="25"/>
    </location>
</feature>
<keyword evidence="1" id="KW-1133">Transmembrane helix</keyword>
<reference evidence="2 3" key="1">
    <citation type="submission" date="2021-02" db="EMBL/GenBank/DDBJ databases">
        <title>Actinophytocola xerophila sp. nov., isolated from soil of cotton cropping field.</title>
        <authorList>
            <person name="Huang R."/>
            <person name="Chen X."/>
            <person name="Ge X."/>
            <person name="Liu W."/>
        </authorList>
    </citation>
    <scope>NUCLEOTIDE SEQUENCE [LARGE SCALE GENOMIC DNA]</scope>
    <source>
        <strain evidence="2 3">S1-96</strain>
    </source>
</reference>
<evidence type="ECO:0008006" key="4">
    <source>
        <dbReference type="Google" id="ProtNLM"/>
    </source>
</evidence>
<keyword evidence="1" id="KW-0472">Membrane</keyword>
<dbReference type="InterPro" id="IPR025333">
    <property type="entry name" value="DUF4239"/>
</dbReference>
<proteinExistence type="predicted"/>
<dbReference type="RefSeq" id="WP_260195805.1">
    <property type="nucleotide sequence ID" value="NZ_JAFFZE010000029.1"/>
</dbReference>
<sequence length="254" mass="26881">MSIYATGLLWVGGAAIVAGLVAYLIRRLGATQGAVENNEAAGQVFTLVGGLQAVLVAFVLISLFDGASAAEDGSYTEADSVVAAAWASESLSGEADRAAIVAQARDYTETVIDEEWPRMREGQEVGDQGWNELSELRRLVAAAPAEDEWAIDQKNEASQQLWEAYKARQERLNTATGGGVNSVVWFAMVAGAVMSLALPLLFGGPRPLTHILIVSTLAATMTLLLYATHQLQNPYSGGAEIGPAAFVSALERLQ</sequence>
<name>A0ABT2JJ35_9PSEU</name>
<gene>
    <name evidence="2" type="ORF">JT362_32750</name>
</gene>
<dbReference type="EMBL" id="JAFFZE010000029">
    <property type="protein sequence ID" value="MCT2587895.1"/>
    <property type="molecule type" value="Genomic_DNA"/>
</dbReference>
<feature type="transmembrane region" description="Helical" evidence="1">
    <location>
        <begin position="183"/>
        <end position="202"/>
    </location>
</feature>
<feature type="transmembrane region" description="Helical" evidence="1">
    <location>
        <begin position="45"/>
        <end position="64"/>
    </location>
</feature>